<dbReference type="SMART" id="SM00342">
    <property type="entry name" value="HTH_ARAC"/>
    <property type="match status" value="1"/>
</dbReference>
<protein>
    <submittedName>
        <fullName evidence="6">Helix-turn-helix domain-containing protein</fullName>
    </submittedName>
</protein>
<dbReference type="Pfam" id="PF12833">
    <property type="entry name" value="HTH_18"/>
    <property type="match status" value="1"/>
</dbReference>
<evidence type="ECO:0000313" key="7">
    <source>
        <dbReference type="Proteomes" id="UP000505306"/>
    </source>
</evidence>
<accession>A0A6G6GN80</accession>
<dbReference type="Proteomes" id="UP000505306">
    <property type="component" value="Chromosome"/>
</dbReference>
<keyword evidence="1" id="KW-0805">Transcription regulation</keyword>
<dbReference type="GO" id="GO:0003700">
    <property type="term" value="F:DNA-binding transcription factor activity"/>
    <property type="evidence" value="ECO:0007669"/>
    <property type="project" value="InterPro"/>
</dbReference>
<keyword evidence="3" id="KW-0804">Transcription</keyword>
<dbReference type="GO" id="GO:0043565">
    <property type="term" value="F:sequence-specific DNA binding"/>
    <property type="evidence" value="ECO:0007669"/>
    <property type="project" value="InterPro"/>
</dbReference>
<evidence type="ECO:0000313" key="6">
    <source>
        <dbReference type="EMBL" id="QIE59998.1"/>
    </source>
</evidence>
<evidence type="ECO:0000259" key="5">
    <source>
        <dbReference type="PROSITE" id="PS01124"/>
    </source>
</evidence>
<evidence type="ECO:0000256" key="3">
    <source>
        <dbReference type="ARBA" id="ARBA00023163"/>
    </source>
</evidence>
<dbReference type="InterPro" id="IPR009057">
    <property type="entry name" value="Homeodomain-like_sf"/>
</dbReference>
<dbReference type="EMBL" id="CP049057">
    <property type="protein sequence ID" value="QIE59998.1"/>
    <property type="molecule type" value="Genomic_DNA"/>
</dbReference>
<evidence type="ECO:0000256" key="4">
    <source>
        <dbReference type="SAM" id="Phobius"/>
    </source>
</evidence>
<dbReference type="Gene3D" id="1.10.10.60">
    <property type="entry name" value="Homeodomain-like"/>
    <property type="match status" value="2"/>
</dbReference>
<proteinExistence type="predicted"/>
<dbReference type="AlphaFoldDB" id="A0A6G6GN80"/>
<dbReference type="PROSITE" id="PS01124">
    <property type="entry name" value="HTH_ARAC_FAMILY_2"/>
    <property type="match status" value="1"/>
</dbReference>
<organism evidence="6 7">
    <name type="scientific">Rasiella rasia</name>
    <dbReference type="NCBI Taxonomy" id="2744027"/>
    <lineage>
        <taxon>Bacteria</taxon>
        <taxon>Pseudomonadati</taxon>
        <taxon>Bacteroidota</taxon>
        <taxon>Flavobacteriia</taxon>
        <taxon>Flavobacteriales</taxon>
        <taxon>Flavobacteriaceae</taxon>
        <taxon>Rasiella</taxon>
    </lineage>
</organism>
<dbReference type="InterPro" id="IPR018060">
    <property type="entry name" value="HTH_AraC"/>
</dbReference>
<feature type="transmembrane region" description="Helical" evidence="4">
    <location>
        <begin position="390"/>
        <end position="410"/>
    </location>
</feature>
<dbReference type="Gene3D" id="1.25.40.10">
    <property type="entry name" value="Tetratricopeptide repeat domain"/>
    <property type="match status" value="2"/>
</dbReference>
<keyword evidence="4" id="KW-0472">Membrane</keyword>
<dbReference type="SUPFAM" id="SSF46689">
    <property type="entry name" value="Homeodomain-like"/>
    <property type="match status" value="1"/>
</dbReference>
<evidence type="ECO:0000256" key="2">
    <source>
        <dbReference type="ARBA" id="ARBA00023125"/>
    </source>
</evidence>
<dbReference type="SUPFAM" id="SSF48452">
    <property type="entry name" value="TPR-like"/>
    <property type="match status" value="2"/>
</dbReference>
<feature type="domain" description="HTH araC/xylS-type" evidence="5">
    <location>
        <begin position="482"/>
        <end position="566"/>
    </location>
</feature>
<dbReference type="KEGG" id="mgel:G5B37_10610"/>
<evidence type="ECO:0000256" key="1">
    <source>
        <dbReference type="ARBA" id="ARBA00023015"/>
    </source>
</evidence>
<dbReference type="PANTHER" id="PTHR43280">
    <property type="entry name" value="ARAC-FAMILY TRANSCRIPTIONAL REGULATOR"/>
    <property type="match status" value="1"/>
</dbReference>
<dbReference type="RefSeq" id="WP_164680010.1">
    <property type="nucleotide sequence ID" value="NZ_CP049057.1"/>
</dbReference>
<keyword evidence="4" id="KW-0812">Transmembrane</keyword>
<keyword evidence="4" id="KW-1133">Transmembrane helix</keyword>
<dbReference type="PANTHER" id="PTHR43280:SF2">
    <property type="entry name" value="HTH-TYPE TRANSCRIPTIONAL REGULATOR EXSA"/>
    <property type="match status" value="1"/>
</dbReference>
<reference evidence="6 7" key="1">
    <citation type="submission" date="2020-02" db="EMBL/GenBank/DDBJ databases">
        <title>Complete genome sequence of Flavobacteriaceae bacterium.</title>
        <authorList>
            <person name="Kim S.-J."/>
            <person name="Kim Y.-S."/>
            <person name="Kim K.-H."/>
        </authorList>
    </citation>
    <scope>NUCLEOTIDE SEQUENCE [LARGE SCALE GENOMIC DNA]</scope>
    <source>
        <strain evidence="6 7">RR4-40</strain>
    </source>
</reference>
<gene>
    <name evidence="6" type="ORF">G5B37_10610</name>
</gene>
<name>A0A6G6GN80_9FLAO</name>
<keyword evidence="2" id="KW-0238">DNA-binding</keyword>
<keyword evidence="7" id="KW-1185">Reference proteome</keyword>
<sequence length="571" mass="65719">MNYFFLALLSISTVFSATSQTKESLAALSFEAIRDSINATMYSDPDTSLRVAEAYIFKAQQENNNEKEFLGLEAIAVNYIARRDYKSANTQALQMLSFARENDLRKEEMRALIFLGDLQVVVTSAQEQLAYYNQLLELAETYKNDEYREIALNKIANIMDISGETQKAVAIRKKTIAYYKNKPIDTSFTQKDQNSALIRSYNLLGASYILAQQIDSAKISAMSTKELVSKELDSCYATFHYTLEGEIAFEEKRFNDAKNIYNTAYDICPSDYDIVALNRAYTFGKIEVGAENYNEAIRILQQGLDSYQVTEVEEGFMKDYYERLAEAYKHTGDFERASHYFEKYWDSQEEYKKLEDNAKQVILAEERAAFKKEFDELKAAKEQGQSKIQYILLGASLVILVLLFLLLKFYRNKKRNEAKFEALLAKIEAAQSPEEIIDTKDEILEEKSGQDVSEEIKNQILEGLKKLEEKEYYLQTECNSYNVAKKIGTNTSYLSKVINSHYGKNFNTYINDLRINYAIVRIKNDVLFRSYSIQSIAEEIGYKSADSFTKYFKKDTGLNPSFYIKNIKNIA</sequence>
<dbReference type="InterPro" id="IPR011990">
    <property type="entry name" value="TPR-like_helical_dom_sf"/>
</dbReference>